<gene>
    <name evidence="4" type="ORF">Tco_0922544</name>
</gene>
<keyword evidence="2" id="KW-0472">Membrane</keyword>
<dbReference type="Gene3D" id="1.20.1310.10">
    <property type="entry name" value="Cullin Repeats"/>
    <property type="match status" value="1"/>
</dbReference>
<evidence type="ECO:0000259" key="3">
    <source>
        <dbReference type="Pfam" id="PF00888"/>
    </source>
</evidence>
<feature type="transmembrane region" description="Helical" evidence="2">
    <location>
        <begin position="83"/>
        <end position="103"/>
    </location>
</feature>
<reference evidence="4" key="2">
    <citation type="submission" date="2022-01" db="EMBL/GenBank/DDBJ databases">
        <authorList>
            <person name="Yamashiro T."/>
            <person name="Shiraishi A."/>
            <person name="Satake H."/>
            <person name="Nakayama K."/>
        </authorList>
    </citation>
    <scope>NUCLEOTIDE SEQUENCE</scope>
</reference>
<evidence type="ECO:0000256" key="2">
    <source>
        <dbReference type="SAM" id="Phobius"/>
    </source>
</evidence>
<keyword evidence="5" id="KW-1185">Reference proteome</keyword>
<dbReference type="Pfam" id="PF00888">
    <property type="entry name" value="Cullin"/>
    <property type="match status" value="1"/>
</dbReference>
<accession>A0ABQ5CZM1</accession>
<name>A0ABQ5CZM1_9ASTR</name>
<evidence type="ECO:0000313" key="5">
    <source>
        <dbReference type="Proteomes" id="UP001151760"/>
    </source>
</evidence>
<proteinExistence type="inferred from homology"/>
<keyword evidence="2" id="KW-1133">Transmembrane helix</keyword>
<dbReference type="PANTHER" id="PTHR11932">
    <property type="entry name" value="CULLIN"/>
    <property type="match status" value="1"/>
</dbReference>
<reference evidence="4" key="1">
    <citation type="journal article" date="2022" name="Int. J. Mol. Sci.">
        <title>Draft Genome of Tanacetum Coccineum: Genomic Comparison of Closely Related Tanacetum-Family Plants.</title>
        <authorList>
            <person name="Yamashiro T."/>
            <person name="Shiraishi A."/>
            <person name="Nakayama K."/>
            <person name="Satake H."/>
        </authorList>
    </citation>
    <scope>NUCLEOTIDE SEQUENCE</scope>
</reference>
<keyword evidence="2" id="KW-0812">Transmembrane</keyword>
<comment type="caution">
    <text evidence="4">The sequence shown here is derived from an EMBL/GenBank/DDBJ whole genome shotgun (WGS) entry which is preliminary data.</text>
</comment>
<dbReference type="SUPFAM" id="SSF74788">
    <property type="entry name" value="Cullin repeat-like"/>
    <property type="match status" value="1"/>
</dbReference>
<protein>
    <submittedName>
        <fullName evidence="4">Cullin-1</fullName>
    </submittedName>
</protein>
<dbReference type="InterPro" id="IPR016159">
    <property type="entry name" value="Cullin_repeat-like_dom_sf"/>
</dbReference>
<comment type="similarity">
    <text evidence="1">Belongs to the cullin family.</text>
</comment>
<dbReference type="Proteomes" id="UP001151760">
    <property type="component" value="Unassembled WGS sequence"/>
</dbReference>
<dbReference type="EMBL" id="BQNB010014765">
    <property type="protein sequence ID" value="GJT32125.1"/>
    <property type="molecule type" value="Genomic_DNA"/>
</dbReference>
<feature type="domain" description="Cullin N-terminal" evidence="3">
    <location>
        <begin position="5"/>
        <end position="68"/>
    </location>
</feature>
<evidence type="ECO:0000313" key="4">
    <source>
        <dbReference type="EMBL" id="GJT32125.1"/>
    </source>
</evidence>
<evidence type="ECO:0000256" key="1">
    <source>
        <dbReference type="ARBA" id="ARBA00006019"/>
    </source>
</evidence>
<dbReference type="InterPro" id="IPR045093">
    <property type="entry name" value="Cullin"/>
</dbReference>
<dbReference type="InterPro" id="IPR001373">
    <property type="entry name" value="Cullin_N"/>
</dbReference>
<organism evidence="4 5">
    <name type="scientific">Tanacetum coccineum</name>
    <dbReference type="NCBI Taxonomy" id="301880"/>
    <lineage>
        <taxon>Eukaryota</taxon>
        <taxon>Viridiplantae</taxon>
        <taxon>Streptophyta</taxon>
        <taxon>Embryophyta</taxon>
        <taxon>Tracheophyta</taxon>
        <taxon>Spermatophyta</taxon>
        <taxon>Magnoliopsida</taxon>
        <taxon>eudicotyledons</taxon>
        <taxon>Gunneridae</taxon>
        <taxon>Pentapetalae</taxon>
        <taxon>asterids</taxon>
        <taxon>campanulids</taxon>
        <taxon>Asterales</taxon>
        <taxon>Asteraceae</taxon>
        <taxon>Asteroideae</taxon>
        <taxon>Anthemideae</taxon>
        <taxon>Anthemidinae</taxon>
        <taxon>Tanacetum</taxon>
    </lineage>
</organism>
<sequence>MGQMEHYERDFEAFMLVDSANYYARKASNWIKEDSCLDYMLKAEDCLKKEIDRVDHYFHSRSQPKLIERYIPSVYFMLLMQDLMLPVVISYVNVAIDTTVIGFKRS</sequence>